<gene>
    <name evidence="3" type="primary">smpB</name>
    <name evidence="4" type="ORF">J2Z79_002544</name>
</gene>
<organism evidence="4 5">
    <name type="scientific">Symbiobacterium terraclitae</name>
    <dbReference type="NCBI Taxonomy" id="557451"/>
    <lineage>
        <taxon>Bacteria</taxon>
        <taxon>Bacillati</taxon>
        <taxon>Bacillota</taxon>
        <taxon>Clostridia</taxon>
        <taxon>Eubacteriales</taxon>
        <taxon>Symbiobacteriaceae</taxon>
        <taxon>Symbiobacterium</taxon>
    </lineage>
</organism>
<dbReference type="InterPro" id="IPR023620">
    <property type="entry name" value="SmpB"/>
</dbReference>
<dbReference type="RefSeq" id="WP_209467246.1">
    <property type="nucleotide sequence ID" value="NZ_JAGGLG010000023.1"/>
</dbReference>
<proteinExistence type="inferred from homology"/>
<accession>A0ABS4JUB3</accession>
<keyword evidence="2 3" id="KW-0694">RNA-binding</keyword>
<reference evidence="4 5" key="1">
    <citation type="submission" date="2021-03" db="EMBL/GenBank/DDBJ databases">
        <title>Genomic Encyclopedia of Type Strains, Phase IV (KMG-IV): sequencing the most valuable type-strain genomes for metagenomic binning, comparative biology and taxonomic classification.</title>
        <authorList>
            <person name="Goeker M."/>
        </authorList>
    </citation>
    <scope>NUCLEOTIDE SEQUENCE [LARGE SCALE GENOMIC DNA]</scope>
    <source>
        <strain evidence="4 5">DSM 27138</strain>
    </source>
</reference>
<dbReference type="HAMAP" id="MF_00023">
    <property type="entry name" value="SmpB"/>
    <property type="match status" value="1"/>
</dbReference>
<evidence type="ECO:0000313" key="5">
    <source>
        <dbReference type="Proteomes" id="UP001519289"/>
    </source>
</evidence>
<protein>
    <recommendedName>
        <fullName evidence="3">SsrA-binding protein</fullName>
    </recommendedName>
    <alternativeName>
        <fullName evidence="3">Small protein B</fullName>
    </alternativeName>
</protein>
<dbReference type="EMBL" id="JAGGLG010000023">
    <property type="protein sequence ID" value="MBP2019127.1"/>
    <property type="molecule type" value="Genomic_DNA"/>
</dbReference>
<dbReference type="CDD" id="cd09294">
    <property type="entry name" value="SmpB"/>
    <property type="match status" value="1"/>
</dbReference>
<dbReference type="Proteomes" id="UP001519289">
    <property type="component" value="Unassembled WGS sequence"/>
</dbReference>
<sequence>MAKGKTGDEIQPIAENRKARHDYFVEETYEAGIVLVGSEVKSCRAGRVNLRDSYAQIKDGEIFLHNCHISPFEQANRFNHEPLRPRKLLMHKREIQRLFGKVREKGFTLVPLRLYFKKGRVKVELALAKGKRSYDKREDIAARDVKQEMARALRGKYDD</sequence>
<comment type="similarity">
    <text evidence="3">Belongs to the SmpB family.</text>
</comment>
<evidence type="ECO:0000256" key="3">
    <source>
        <dbReference type="HAMAP-Rule" id="MF_00023"/>
    </source>
</evidence>
<keyword evidence="1 3" id="KW-0963">Cytoplasm</keyword>
<evidence type="ECO:0000256" key="1">
    <source>
        <dbReference type="ARBA" id="ARBA00022490"/>
    </source>
</evidence>
<dbReference type="NCBIfam" id="TIGR00086">
    <property type="entry name" value="smpB"/>
    <property type="match status" value="1"/>
</dbReference>
<keyword evidence="5" id="KW-1185">Reference proteome</keyword>
<name>A0ABS4JUB3_9FIRM</name>
<dbReference type="Pfam" id="PF01668">
    <property type="entry name" value="SmpB"/>
    <property type="match status" value="1"/>
</dbReference>
<dbReference type="InterPro" id="IPR000037">
    <property type="entry name" value="SsrA-bd_prot"/>
</dbReference>
<comment type="function">
    <text evidence="3">Required for rescue of stalled ribosomes mediated by trans-translation. Binds to transfer-messenger RNA (tmRNA), required for stable association of tmRNA with ribosomes. tmRNA and SmpB together mimic tRNA shape, replacing the anticodon stem-loop with SmpB. tmRNA is encoded by the ssrA gene; the 2 termini fold to resemble tRNA(Ala) and it encodes a 'tag peptide', a short internal open reading frame. During trans-translation Ala-aminoacylated tmRNA acts like a tRNA, entering the A-site of stalled ribosomes, displacing the stalled mRNA. The ribosome then switches to translate the ORF on the tmRNA; the nascent peptide is terminated with the 'tag peptide' encoded by the tmRNA and targeted for degradation. The ribosome is freed to recommence translation, which seems to be the essential function of trans-translation.</text>
</comment>
<dbReference type="PANTHER" id="PTHR30308">
    <property type="entry name" value="TMRNA-BINDING COMPONENT OF TRANS-TRANSLATION TAGGING COMPLEX"/>
    <property type="match status" value="1"/>
</dbReference>
<dbReference type="SUPFAM" id="SSF74982">
    <property type="entry name" value="Small protein B (SmpB)"/>
    <property type="match status" value="1"/>
</dbReference>
<dbReference type="NCBIfam" id="NF003843">
    <property type="entry name" value="PRK05422.1"/>
    <property type="match status" value="1"/>
</dbReference>
<dbReference type="Gene3D" id="2.40.280.10">
    <property type="match status" value="1"/>
</dbReference>
<comment type="caution">
    <text evidence="4">The sequence shown here is derived from an EMBL/GenBank/DDBJ whole genome shotgun (WGS) entry which is preliminary data.</text>
</comment>
<dbReference type="PANTHER" id="PTHR30308:SF2">
    <property type="entry name" value="SSRA-BINDING PROTEIN"/>
    <property type="match status" value="1"/>
</dbReference>
<evidence type="ECO:0000256" key="2">
    <source>
        <dbReference type="ARBA" id="ARBA00022884"/>
    </source>
</evidence>
<evidence type="ECO:0000313" key="4">
    <source>
        <dbReference type="EMBL" id="MBP2019127.1"/>
    </source>
</evidence>
<comment type="subcellular location">
    <subcellularLocation>
        <location evidence="3">Cytoplasm</location>
    </subcellularLocation>
    <text evidence="3">The tmRNA-SmpB complex associates with stalled 70S ribosomes.</text>
</comment>